<evidence type="ECO:0000313" key="4">
    <source>
        <dbReference type="Proteomes" id="UP000199312"/>
    </source>
</evidence>
<reference evidence="4" key="1">
    <citation type="submission" date="2016-10" db="EMBL/GenBank/DDBJ databases">
        <authorList>
            <person name="Varghese N."/>
            <person name="Submissions S."/>
        </authorList>
    </citation>
    <scope>NUCLEOTIDE SEQUENCE [LARGE SCALE GENOMIC DNA]</scope>
    <source>
        <strain evidence="4">DSM 24450</strain>
    </source>
</reference>
<dbReference type="Proteomes" id="UP000199312">
    <property type="component" value="Unassembled WGS sequence"/>
</dbReference>
<keyword evidence="1 3" id="KW-0238">DNA-binding</keyword>
<dbReference type="InterPro" id="IPR010992">
    <property type="entry name" value="IHF-like_DNA-bd_dom_sf"/>
</dbReference>
<dbReference type="STRING" id="593133.SAMN04488006_0010"/>
<gene>
    <name evidence="3" type="ORF">SAMN04488006_0010</name>
</gene>
<feature type="domain" description="HU" evidence="2">
    <location>
        <begin position="8"/>
        <end position="122"/>
    </location>
</feature>
<evidence type="ECO:0000313" key="3">
    <source>
        <dbReference type="EMBL" id="SFS78631.1"/>
    </source>
</evidence>
<dbReference type="OrthoDB" id="9809801at2"/>
<keyword evidence="4" id="KW-1185">Reference proteome</keyword>
<dbReference type="RefSeq" id="WP_090230025.1">
    <property type="nucleotide sequence ID" value="NZ_FOZP01000010.1"/>
</dbReference>
<dbReference type="InterPro" id="IPR005902">
    <property type="entry name" value="HU_DNA-bd_put"/>
</dbReference>
<dbReference type="AlphaFoldDB" id="A0A1I6SNX4"/>
<dbReference type="Gene3D" id="4.10.520.10">
    <property type="entry name" value="IHF-like DNA-binding proteins"/>
    <property type="match status" value="1"/>
</dbReference>
<name>A0A1I6SNX4_9FLAO</name>
<dbReference type="NCBIfam" id="TIGR01201">
    <property type="entry name" value="HU_rel"/>
    <property type="match status" value="1"/>
</dbReference>
<proteinExistence type="predicted"/>
<dbReference type="GO" id="GO:0003677">
    <property type="term" value="F:DNA binding"/>
    <property type="evidence" value="ECO:0007669"/>
    <property type="project" value="UniProtKB-KW"/>
</dbReference>
<dbReference type="InterPro" id="IPR041607">
    <property type="entry name" value="HU-HIG"/>
</dbReference>
<organism evidence="3 4">
    <name type="scientific">Lutibacter maritimus</name>
    <dbReference type="NCBI Taxonomy" id="593133"/>
    <lineage>
        <taxon>Bacteria</taxon>
        <taxon>Pseudomonadati</taxon>
        <taxon>Bacteroidota</taxon>
        <taxon>Flavobacteriia</taxon>
        <taxon>Flavobacteriales</taxon>
        <taxon>Flavobacteriaceae</taxon>
        <taxon>Lutibacter</taxon>
    </lineage>
</organism>
<dbReference type="EMBL" id="FOZP01000010">
    <property type="protein sequence ID" value="SFS78631.1"/>
    <property type="molecule type" value="Genomic_DNA"/>
</dbReference>
<accession>A0A1I6SNX4</accession>
<dbReference type="SUPFAM" id="SSF47729">
    <property type="entry name" value="IHF-like DNA-binding proteins"/>
    <property type="match status" value="1"/>
</dbReference>
<sequence length="127" mass="14107">MVCIKALERRNPQDVNAENKYYAKAISQGVIDFERLAYLVSNQCTVRESDCYAVLRALEHNIMDELKQGKIVQLGGLGNLQVGVTSKGEITPEEVSANTVKKAHLNFRPGAKLRDMLEIVKFKTIGG</sequence>
<dbReference type="Pfam" id="PF18291">
    <property type="entry name" value="HU-HIG"/>
    <property type="match status" value="1"/>
</dbReference>
<evidence type="ECO:0000256" key="1">
    <source>
        <dbReference type="ARBA" id="ARBA00023125"/>
    </source>
</evidence>
<evidence type="ECO:0000259" key="2">
    <source>
        <dbReference type="Pfam" id="PF18291"/>
    </source>
</evidence>
<protein>
    <submittedName>
        <fullName evidence="3">DNA-binding protein, histone-like, putative</fullName>
    </submittedName>
</protein>